<feature type="transmembrane region" description="Helical" evidence="6">
    <location>
        <begin position="34"/>
        <end position="55"/>
    </location>
</feature>
<feature type="transmembrane region" description="Helical" evidence="6">
    <location>
        <begin position="178"/>
        <end position="197"/>
    </location>
</feature>
<feature type="transmembrane region" description="Helical" evidence="6">
    <location>
        <begin position="147"/>
        <end position="166"/>
    </location>
</feature>
<feature type="transmembrane region" description="Helical" evidence="6">
    <location>
        <begin position="6"/>
        <end position="22"/>
    </location>
</feature>
<evidence type="ECO:0000256" key="5">
    <source>
        <dbReference type="ARBA" id="ARBA00023136"/>
    </source>
</evidence>
<feature type="transmembrane region" description="Helical" evidence="6">
    <location>
        <begin position="61"/>
        <end position="82"/>
    </location>
</feature>
<dbReference type="SUPFAM" id="SSF103481">
    <property type="entry name" value="Multidrug resistance efflux transporter EmrE"/>
    <property type="match status" value="2"/>
</dbReference>
<evidence type="ECO:0000256" key="4">
    <source>
        <dbReference type="ARBA" id="ARBA00022989"/>
    </source>
</evidence>
<proteinExistence type="inferred from homology"/>
<evidence type="ECO:0000313" key="8">
    <source>
        <dbReference type="EMBL" id="MBI3128156.1"/>
    </source>
</evidence>
<keyword evidence="4 6" id="KW-1133">Transmembrane helix</keyword>
<dbReference type="GO" id="GO:0016020">
    <property type="term" value="C:membrane"/>
    <property type="evidence" value="ECO:0007669"/>
    <property type="project" value="UniProtKB-SubCell"/>
</dbReference>
<dbReference type="PANTHER" id="PTHR32322:SF2">
    <property type="entry name" value="EAMA DOMAIN-CONTAINING PROTEIN"/>
    <property type="match status" value="1"/>
</dbReference>
<gene>
    <name evidence="8" type="ORF">HYZ11_11175</name>
</gene>
<evidence type="ECO:0000259" key="7">
    <source>
        <dbReference type="Pfam" id="PF00892"/>
    </source>
</evidence>
<dbReference type="Pfam" id="PF00892">
    <property type="entry name" value="EamA"/>
    <property type="match status" value="2"/>
</dbReference>
<name>A0A932MQJ7_UNCTE</name>
<dbReference type="Proteomes" id="UP000782312">
    <property type="component" value="Unassembled WGS sequence"/>
</dbReference>
<feature type="transmembrane region" description="Helical" evidence="6">
    <location>
        <begin position="118"/>
        <end position="135"/>
    </location>
</feature>
<dbReference type="PANTHER" id="PTHR32322">
    <property type="entry name" value="INNER MEMBRANE TRANSPORTER"/>
    <property type="match status" value="1"/>
</dbReference>
<feature type="domain" description="EamA" evidence="7">
    <location>
        <begin position="148"/>
        <end position="282"/>
    </location>
</feature>
<comment type="similarity">
    <text evidence="2">Belongs to the EamA transporter family.</text>
</comment>
<organism evidence="8 9">
    <name type="scientific">Tectimicrobiota bacterium</name>
    <dbReference type="NCBI Taxonomy" id="2528274"/>
    <lineage>
        <taxon>Bacteria</taxon>
        <taxon>Pseudomonadati</taxon>
        <taxon>Nitrospinota/Tectimicrobiota group</taxon>
        <taxon>Candidatus Tectimicrobiota</taxon>
    </lineage>
</organism>
<feature type="transmembrane region" description="Helical" evidence="6">
    <location>
        <begin position="209"/>
        <end position="230"/>
    </location>
</feature>
<evidence type="ECO:0000313" key="9">
    <source>
        <dbReference type="Proteomes" id="UP000782312"/>
    </source>
</evidence>
<keyword evidence="5 6" id="KW-0472">Membrane</keyword>
<comment type="caution">
    <text evidence="8">The sequence shown here is derived from an EMBL/GenBank/DDBJ whole genome shotgun (WGS) entry which is preliminary data.</text>
</comment>
<feature type="domain" description="EamA" evidence="7">
    <location>
        <begin position="4"/>
        <end position="135"/>
    </location>
</feature>
<accession>A0A932MQJ7</accession>
<comment type="subcellular location">
    <subcellularLocation>
        <location evidence="1">Membrane</location>
        <topology evidence="1">Multi-pass membrane protein</topology>
    </subcellularLocation>
</comment>
<sequence>MPVEFAALIPAFFFSLSGIMTRRGMEGSNPQTGSLVVVEVNFVVFTASLLAVDFSGLGFSWYWLSFLAAGAVSPALSLLLMFRSIDKIGVAPTSSLANVNAFFGAAWAFVILGERPAPIIWAGIALVVAGMYFISGGGAGRVKPRDMLLPLSSAACFGLAHTLRKLGFLGYEPLLFEAFLQGLAAAVASPILFRLGGTARPLALNRRSLGFFLLAGLSQAAAQLGVLYALRRGMVAVISPIVSTAPLFTILLTPLLLRGREKITIRLLLSALLIVAGVVLVTSRR</sequence>
<evidence type="ECO:0000256" key="1">
    <source>
        <dbReference type="ARBA" id="ARBA00004141"/>
    </source>
</evidence>
<feature type="transmembrane region" description="Helical" evidence="6">
    <location>
        <begin position="264"/>
        <end position="283"/>
    </location>
</feature>
<feature type="transmembrane region" description="Helical" evidence="6">
    <location>
        <begin position="94"/>
        <end position="112"/>
    </location>
</feature>
<dbReference type="InterPro" id="IPR050638">
    <property type="entry name" value="AA-Vitamin_Transporters"/>
</dbReference>
<reference evidence="8" key="1">
    <citation type="submission" date="2020-07" db="EMBL/GenBank/DDBJ databases">
        <title>Huge and variable diversity of episymbiotic CPR bacteria and DPANN archaea in groundwater ecosystems.</title>
        <authorList>
            <person name="He C.Y."/>
            <person name="Keren R."/>
            <person name="Whittaker M."/>
            <person name="Farag I.F."/>
            <person name="Doudna J."/>
            <person name="Cate J.H.D."/>
            <person name="Banfield J.F."/>
        </authorList>
    </citation>
    <scope>NUCLEOTIDE SEQUENCE</scope>
    <source>
        <strain evidence="8">NC_groundwater_763_Ag_S-0.2um_68_21</strain>
    </source>
</reference>
<dbReference type="AlphaFoldDB" id="A0A932MQJ7"/>
<dbReference type="InterPro" id="IPR000620">
    <property type="entry name" value="EamA_dom"/>
</dbReference>
<evidence type="ECO:0000256" key="6">
    <source>
        <dbReference type="SAM" id="Phobius"/>
    </source>
</evidence>
<protein>
    <submittedName>
        <fullName evidence="8">DMT family transporter</fullName>
    </submittedName>
</protein>
<evidence type="ECO:0000256" key="3">
    <source>
        <dbReference type="ARBA" id="ARBA00022692"/>
    </source>
</evidence>
<feature type="transmembrane region" description="Helical" evidence="6">
    <location>
        <begin position="236"/>
        <end position="257"/>
    </location>
</feature>
<keyword evidence="3 6" id="KW-0812">Transmembrane</keyword>
<dbReference type="EMBL" id="JACPUR010000024">
    <property type="protein sequence ID" value="MBI3128156.1"/>
    <property type="molecule type" value="Genomic_DNA"/>
</dbReference>
<evidence type="ECO:0000256" key="2">
    <source>
        <dbReference type="ARBA" id="ARBA00007362"/>
    </source>
</evidence>
<dbReference type="InterPro" id="IPR037185">
    <property type="entry name" value="EmrE-like"/>
</dbReference>